<dbReference type="SMART" id="SM00922">
    <property type="entry name" value="MR_MLE"/>
    <property type="match status" value="1"/>
</dbReference>
<accession>A0A1H5H804</accession>
<feature type="domain" description="Mandelate racemase/muconate lactonizing enzyme C-terminal" evidence="2">
    <location>
        <begin position="151"/>
        <end position="250"/>
    </location>
</feature>
<sequence length="390" mass="41772">MPTITELTIVEFDHTVTYAYDALGRKLPGSAPPTRTTRRFGVRIRTSEGIEGSYITLWSAPPLATPQVAALAQAVVGRSLGERELLWDHANRAQAKSDRIGYGAIDIALWDAMGKTAGQPISALLGRYRDRLPAYVSTVGGGHGLGGLATPESYRDYAHWCAERGIPGYKIHGPGTGRVRDEIAALRAAAEGSAGRSDVMTDPGNGLSTLADALKLGAVCDEVGAFWWEDPMRDDARLGHAILRDRVRTPLLITEFVRGLDQRVELAIAGATDFLRADPELDMGITGVMKTAHAAEALGIDMEVHASGPAQRHCMAAIRNTNYYELGLLDPETGNPLHPPVYADDYAEDVGSVGTDGCVAVPTGPGLGVTYDWNRILSMNADSRVFTAHA</sequence>
<reference evidence="4" key="1">
    <citation type="submission" date="2016-10" db="EMBL/GenBank/DDBJ databases">
        <authorList>
            <person name="Varghese N."/>
            <person name="Submissions S."/>
        </authorList>
    </citation>
    <scope>NUCLEOTIDE SEQUENCE [LARGE SCALE GENOMIC DNA]</scope>
    <source>
        <strain evidence="4">DSM 21368</strain>
    </source>
</reference>
<dbReference type="PANTHER" id="PTHR48080">
    <property type="entry name" value="D-GALACTONATE DEHYDRATASE-RELATED"/>
    <property type="match status" value="1"/>
</dbReference>
<dbReference type="InterPro" id="IPR036849">
    <property type="entry name" value="Enolase-like_C_sf"/>
</dbReference>
<dbReference type="InterPro" id="IPR029065">
    <property type="entry name" value="Enolase_C-like"/>
</dbReference>
<keyword evidence="1" id="KW-0456">Lyase</keyword>
<dbReference type="InterPro" id="IPR029017">
    <property type="entry name" value="Enolase-like_N"/>
</dbReference>
<dbReference type="SUPFAM" id="SSF54826">
    <property type="entry name" value="Enolase N-terminal domain-like"/>
    <property type="match status" value="1"/>
</dbReference>
<dbReference type="STRING" id="648782.SAMN04488554_1865"/>
<dbReference type="SUPFAM" id="SSF51604">
    <property type="entry name" value="Enolase C-terminal domain-like"/>
    <property type="match status" value="1"/>
</dbReference>
<dbReference type="EMBL" id="FNTX01000001">
    <property type="protein sequence ID" value="SEE23378.1"/>
    <property type="molecule type" value="Genomic_DNA"/>
</dbReference>
<evidence type="ECO:0000313" key="3">
    <source>
        <dbReference type="EMBL" id="SEE23378.1"/>
    </source>
</evidence>
<keyword evidence="4" id="KW-1185">Reference proteome</keyword>
<proteinExistence type="predicted"/>
<organism evidence="3 4">
    <name type="scientific">Ruania alba</name>
    <dbReference type="NCBI Taxonomy" id="648782"/>
    <lineage>
        <taxon>Bacteria</taxon>
        <taxon>Bacillati</taxon>
        <taxon>Actinomycetota</taxon>
        <taxon>Actinomycetes</taxon>
        <taxon>Micrococcales</taxon>
        <taxon>Ruaniaceae</taxon>
        <taxon>Ruania</taxon>
    </lineage>
</organism>
<dbReference type="Proteomes" id="UP000199220">
    <property type="component" value="Unassembled WGS sequence"/>
</dbReference>
<evidence type="ECO:0000256" key="1">
    <source>
        <dbReference type="ARBA" id="ARBA00023239"/>
    </source>
</evidence>
<dbReference type="AlphaFoldDB" id="A0A1H5H804"/>
<dbReference type="RefSeq" id="WP_089772656.1">
    <property type="nucleotide sequence ID" value="NZ_FNTX01000001.1"/>
</dbReference>
<dbReference type="PANTHER" id="PTHR48080:SF2">
    <property type="entry name" value="D-GALACTONATE DEHYDRATASE"/>
    <property type="match status" value="1"/>
</dbReference>
<dbReference type="Pfam" id="PF02746">
    <property type="entry name" value="MR_MLE_N"/>
    <property type="match status" value="1"/>
</dbReference>
<dbReference type="GO" id="GO:0016829">
    <property type="term" value="F:lyase activity"/>
    <property type="evidence" value="ECO:0007669"/>
    <property type="project" value="UniProtKB-KW"/>
</dbReference>
<dbReference type="OrthoDB" id="9802699at2"/>
<dbReference type="Gene3D" id="3.30.390.10">
    <property type="entry name" value="Enolase-like, N-terminal domain"/>
    <property type="match status" value="1"/>
</dbReference>
<dbReference type="Pfam" id="PF13378">
    <property type="entry name" value="MR_MLE_C"/>
    <property type="match status" value="1"/>
</dbReference>
<dbReference type="Gene3D" id="3.20.20.120">
    <property type="entry name" value="Enolase-like C-terminal domain"/>
    <property type="match status" value="1"/>
</dbReference>
<dbReference type="InterPro" id="IPR034593">
    <property type="entry name" value="DgoD-like"/>
</dbReference>
<dbReference type="InterPro" id="IPR013341">
    <property type="entry name" value="Mandelate_racemase_N_dom"/>
</dbReference>
<evidence type="ECO:0000313" key="4">
    <source>
        <dbReference type="Proteomes" id="UP000199220"/>
    </source>
</evidence>
<gene>
    <name evidence="3" type="ORF">SAMN04488554_1865</name>
</gene>
<dbReference type="InterPro" id="IPR013342">
    <property type="entry name" value="Mandelate_racemase_C"/>
</dbReference>
<name>A0A1H5H804_9MICO</name>
<protein>
    <submittedName>
        <fullName evidence="3">L-alanine-DL-glutamate epimerase</fullName>
    </submittedName>
</protein>
<evidence type="ECO:0000259" key="2">
    <source>
        <dbReference type="SMART" id="SM00922"/>
    </source>
</evidence>